<proteinExistence type="predicted"/>
<keyword evidence="1" id="KW-0732">Signal</keyword>
<organism evidence="2 3">
    <name type="scientific">Marinigracilibium pacificum</name>
    <dbReference type="NCBI Taxonomy" id="2729599"/>
    <lineage>
        <taxon>Bacteria</taxon>
        <taxon>Pseudomonadati</taxon>
        <taxon>Bacteroidota</taxon>
        <taxon>Cytophagia</taxon>
        <taxon>Cytophagales</taxon>
        <taxon>Flammeovirgaceae</taxon>
        <taxon>Marinigracilibium</taxon>
    </lineage>
</organism>
<comment type="caution">
    <text evidence="2">The sequence shown here is derived from an EMBL/GenBank/DDBJ whole genome shotgun (WGS) entry which is preliminary data.</text>
</comment>
<feature type="chain" id="PRO_5032797058" evidence="1">
    <location>
        <begin position="23"/>
        <end position="123"/>
    </location>
</feature>
<keyword evidence="3" id="KW-1185">Reference proteome</keyword>
<evidence type="ECO:0000313" key="2">
    <source>
        <dbReference type="EMBL" id="NMM49662.1"/>
    </source>
</evidence>
<accession>A0A848J9D6</accession>
<feature type="signal peptide" evidence="1">
    <location>
        <begin position="1"/>
        <end position="22"/>
    </location>
</feature>
<evidence type="ECO:0000256" key="1">
    <source>
        <dbReference type="SAM" id="SignalP"/>
    </source>
</evidence>
<name>A0A848J9D6_9BACT</name>
<protein>
    <submittedName>
        <fullName evidence="2">Uncharacterized protein</fullName>
    </submittedName>
</protein>
<gene>
    <name evidence="2" type="ORF">HH304_14740</name>
</gene>
<dbReference type="AlphaFoldDB" id="A0A848J9D6"/>
<reference evidence="2 3" key="1">
    <citation type="submission" date="2020-04" db="EMBL/GenBank/DDBJ databases">
        <title>Flammeovirgaceae bacterium KN852 isolated from deep sea.</title>
        <authorList>
            <person name="Zhang D.-C."/>
        </authorList>
    </citation>
    <scope>NUCLEOTIDE SEQUENCE [LARGE SCALE GENOMIC DNA]</scope>
    <source>
        <strain evidence="2 3">KN852</strain>
    </source>
</reference>
<dbReference type="RefSeq" id="WP_169682991.1">
    <property type="nucleotide sequence ID" value="NZ_JABBNU010000009.1"/>
</dbReference>
<sequence length="123" mass="14207">MKKPHLFLVLPILFCLSFSSKAQTINDQDSEHPIAVVAPHLPQLLRFEGTGNSFYGVERQYQSDNNINRLQAWITNFPEEYSSYKGKIEEYLASVDQEALSNSDLEIYYDIKSQWLMLSQLSN</sequence>
<evidence type="ECO:0000313" key="3">
    <source>
        <dbReference type="Proteomes" id="UP000559010"/>
    </source>
</evidence>
<dbReference type="EMBL" id="JABBNU010000009">
    <property type="protein sequence ID" value="NMM49662.1"/>
    <property type="molecule type" value="Genomic_DNA"/>
</dbReference>
<dbReference type="Proteomes" id="UP000559010">
    <property type="component" value="Unassembled WGS sequence"/>
</dbReference>